<keyword evidence="3" id="KW-1185">Reference proteome</keyword>
<feature type="compositionally biased region" description="Basic and acidic residues" evidence="1">
    <location>
        <begin position="314"/>
        <end position="323"/>
    </location>
</feature>
<accession>A0A011P9Y1</accession>
<feature type="region of interest" description="Disordered" evidence="1">
    <location>
        <begin position="173"/>
        <end position="192"/>
    </location>
</feature>
<evidence type="ECO:0000313" key="2">
    <source>
        <dbReference type="EMBL" id="EXI84391.1"/>
    </source>
</evidence>
<dbReference type="AlphaFoldDB" id="A0A011P9Y1"/>
<feature type="compositionally biased region" description="Gly residues" evidence="1">
    <location>
        <begin position="330"/>
        <end position="340"/>
    </location>
</feature>
<comment type="caution">
    <text evidence="2">The sequence shown here is derived from an EMBL/GenBank/DDBJ whole genome shotgun (WGS) entry which is preliminary data.</text>
</comment>
<reference evidence="2" key="1">
    <citation type="submission" date="2014-02" db="EMBL/GenBank/DDBJ databases">
        <title>Expanding our view of genomic diversity in Candidatus Accumulibacter clades.</title>
        <authorList>
            <person name="Skennerton C.T."/>
            <person name="Barr J.J."/>
            <person name="Slater F.R."/>
            <person name="Bond P.L."/>
            <person name="Tyson G.W."/>
        </authorList>
    </citation>
    <scope>NUCLEOTIDE SEQUENCE [LARGE SCALE GENOMIC DNA]</scope>
</reference>
<sequence>MGAGLQQPGAEPAPQVAQPLAVLGQVLRRMLQAAGEPVHLLATLGKKLLDLPAQGGLRASETSEQGCLRGGGEFGRRRGCRRTLIGGEVSEGEIGFVADSADHRQRAGADRPRHALVIERPEVFHAAAATTDDQHVAVAALAGAANGVGNLRAGAVALHRRRVDDDAQLRRAAGERRQHVAQCGGLQRGDDADAARKRRQRAFAGAGEEPFAVELLLEAQELFVEVADTAAPRGFDVKLEVAARLVEGDQHPRLDVLAVFQSPAEELRATAEHHAAHLCGGVLEREVDMSGRRPAEVGDLAGDPAQRKSGLKSLAREAVEHGHRDHRSAGGKGVAGRGSL</sequence>
<feature type="region of interest" description="Disordered" evidence="1">
    <location>
        <begin position="294"/>
        <end position="340"/>
    </location>
</feature>
<name>A0A011P9Y1_ACCRE</name>
<organism evidence="2 3">
    <name type="scientific">Accumulibacter regalis</name>
    <dbReference type="NCBI Taxonomy" id="522306"/>
    <lineage>
        <taxon>Bacteria</taxon>
        <taxon>Pseudomonadati</taxon>
        <taxon>Pseudomonadota</taxon>
        <taxon>Betaproteobacteria</taxon>
        <taxon>Candidatus Accumulibacter</taxon>
    </lineage>
</organism>
<dbReference type="Proteomes" id="UP000022141">
    <property type="component" value="Unassembled WGS sequence"/>
</dbReference>
<gene>
    <name evidence="2" type="ORF">AW11_03867</name>
</gene>
<dbReference type="EMBL" id="JEMY01000070">
    <property type="protein sequence ID" value="EXI84391.1"/>
    <property type="molecule type" value="Genomic_DNA"/>
</dbReference>
<proteinExistence type="predicted"/>
<evidence type="ECO:0000256" key="1">
    <source>
        <dbReference type="SAM" id="MobiDB-lite"/>
    </source>
</evidence>
<protein>
    <submittedName>
        <fullName evidence="2">Uncharacterized protein</fullName>
    </submittedName>
</protein>
<evidence type="ECO:0000313" key="3">
    <source>
        <dbReference type="Proteomes" id="UP000022141"/>
    </source>
</evidence>